<name>A0A382PCT7_9ZZZZ</name>
<accession>A0A382PCT7</accession>
<feature type="region of interest" description="Disordered" evidence="1">
    <location>
        <begin position="1"/>
        <end position="22"/>
    </location>
</feature>
<gene>
    <name evidence="2" type="ORF">METZ01_LOCUS324073</name>
</gene>
<organism evidence="2">
    <name type="scientific">marine metagenome</name>
    <dbReference type="NCBI Taxonomy" id="408172"/>
    <lineage>
        <taxon>unclassified sequences</taxon>
        <taxon>metagenomes</taxon>
        <taxon>ecological metagenomes</taxon>
    </lineage>
</organism>
<reference evidence="2" key="1">
    <citation type="submission" date="2018-05" db="EMBL/GenBank/DDBJ databases">
        <authorList>
            <person name="Lanie J.A."/>
            <person name="Ng W.-L."/>
            <person name="Kazmierczak K.M."/>
            <person name="Andrzejewski T.M."/>
            <person name="Davidsen T.M."/>
            <person name="Wayne K.J."/>
            <person name="Tettelin H."/>
            <person name="Glass J.I."/>
            <person name="Rusch D."/>
            <person name="Podicherti R."/>
            <person name="Tsui H.-C.T."/>
            <person name="Winkler M.E."/>
        </authorList>
    </citation>
    <scope>NUCLEOTIDE SEQUENCE</scope>
</reference>
<evidence type="ECO:0000256" key="1">
    <source>
        <dbReference type="SAM" id="MobiDB-lite"/>
    </source>
</evidence>
<evidence type="ECO:0000313" key="2">
    <source>
        <dbReference type="EMBL" id="SVC71219.1"/>
    </source>
</evidence>
<protein>
    <submittedName>
        <fullName evidence="2">Uncharacterized protein</fullName>
    </submittedName>
</protein>
<sequence length="22" mass="2583">MERMIEVRDSQNPMKGMTCKVV</sequence>
<dbReference type="AlphaFoldDB" id="A0A382PCT7"/>
<dbReference type="EMBL" id="UINC01106504">
    <property type="protein sequence ID" value="SVC71219.1"/>
    <property type="molecule type" value="Genomic_DNA"/>
</dbReference>
<proteinExistence type="predicted"/>